<comment type="caution">
    <text evidence="1">The sequence shown here is derived from an EMBL/GenBank/DDBJ whole genome shotgun (WGS) entry which is preliminary data.</text>
</comment>
<evidence type="ECO:0000313" key="2">
    <source>
        <dbReference type="Proteomes" id="UP000642829"/>
    </source>
</evidence>
<reference evidence="1" key="2">
    <citation type="submission" date="2020-09" db="EMBL/GenBank/DDBJ databases">
        <authorList>
            <person name="Sun Q."/>
            <person name="Kim S."/>
        </authorList>
    </citation>
    <scope>NUCLEOTIDE SEQUENCE</scope>
    <source>
        <strain evidence="1">KCTC 12870</strain>
    </source>
</reference>
<dbReference type="RefSeq" id="WP_189511644.1">
    <property type="nucleotide sequence ID" value="NZ_BMXG01000003.1"/>
</dbReference>
<protein>
    <submittedName>
        <fullName evidence="1">Uncharacterized protein</fullName>
    </submittedName>
</protein>
<keyword evidence="2" id="KW-1185">Reference proteome</keyword>
<organism evidence="1 2">
    <name type="scientific">Cerasicoccus arenae</name>
    <dbReference type="NCBI Taxonomy" id="424488"/>
    <lineage>
        <taxon>Bacteria</taxon>
        <taxon>Pseudomonadati</taxon>
        <taxon>Verrucomicrobiota</taxon>
        <taxon>Opitutia</taxon>
        <taxon>Puniceicoccales</taxon>
        <taxon>Cerasicoccaceae</taxon>
        <taxon>Cerasicoccus</taxon>
    </lineage>
</organism>
<dbReference type="Proteomes" id="UP000642829">
    <property type="component" value="Unassembled WGS sequence"/>
</dbReference>
<proteinExistence type="predicted"/>
<reference evidence="1" key="1">
    <citation type="journal article" date="2014" name="Int. J. Syst. Evol. Microbiol.">
        <title>Complete genome sequence of Corynebacterium casei LMG S-19264T (=DSM 44701T), isolated from a smear-ripened cheese.</title>
        <authorList>
            <consortium name="US DOE Joint Genome Institute (JGI-PGF)"/>
            <person name="Walter F."/>
            <person name="Albersmeier A."/>
            <person name="Kalinowski J."/>
            <person name="Ruckert C."/>
        </authorList>
    </citation>
    <scope>NUCLEOTIDE SEQUENCE</scope>
    <source>
        <strain evidence="1">KCTC 12870</strain>
    </source>
</reference>
<gene>
    <name evidence="1" type="ORF">GCM10007047_05610</name>
</gene>
<dbReference type="AlphaFoldDB" id="A0A8J3DF02"/>
<sequence length="149" mass="16481">MTVHTDNSGQPDIKLGLEVEIPKFLAIKPSLLVWNQEDGLTTKTVKLDPEDDSVVIEVVRCDSEDFSVELVRTEDSSGCELLVAPLGLETGSHAVIRIAAQSLKEGARRRSSRMLSFAKMYNKVTSINGVFLVDRFRGNYFTSYLAQTG</sequence>
<name>A0A8J3DF02_9BACT</name>
<accession>A0A8J3DF02</accession>
<evidence type="ECO:0000313" key="1">
    <source>
        <dbReference type="EMBL" id="GHB93202.1"/>
    </source>
</evidence>
<dbReference type="EMBL" id="BMXG01000003">
    <property type="protein sequence ID" value="GHB93202.1"/>
    <property type="molecule type" value="Genomic_DNA"/>
</dbReference>